<name>A0A1X2LCE4_9MYCO</name>
<reference evidence="4 5" key="1">
    <citation type="submission" date="2017-04" db="EMBL/GenBank/DDBJ databases">
        <title>The new phylogeny of genus Mycobacterium.</title>
        <authorList>
            <person name="Tortoli E."/>
            <person name="Trovato A."/>
            <person name="Cirillo D.M."/>
        </authorList>
    </citation>
    <scope>NUCLEOTIDE SEQUENCE [LARGE SCALE GENOMIC DNA]</scope>
    <source>
        <strain evidence="4 5">DSM 45247</strain>
    </source>
</reference>
<dbReference type="EMBL" id="NCXM01000003">
    <property type="protein sequence ID" value="OSC31651.1"/>
    <property type="molecule type" value="Genomic_DNA"/>
</dbReference>
<dbReference type="Pfam" id="PF03972">
    <property type="entry name" value="MmgE_PrpD_N"/>
    <property type="match status" value="1"/>
</dbReference>
<dbReference type="InterPro" id="IPR045336">
    <property type="entry name" value="MmgE_PrpD_N"/>
</dbReference>
<organism evidence="4 5">
    <name type="scientific">Mycolicibacterium vulneris</name>
    <dbReference type="NCBI Taxonomy" id="547163"/>
    <lineage>
        <taxon>Bacteria</taxon>
        <taxon>Bacillati</taxon>
        <taxon>Actinomycetota</taxon>
        <taxon>Actinomycetes</taxon>
        <taxon>Mycobacteriales</taxon>
        <taxon>Mycobacteriaceae</taxon>
        <taxon>Mycolicibacterium</taxon>
    </lineage>
</organism>
<dbReference type="InterPro" id="IPR045337">
    <property type="entry name" value="MmgE_PrpD_C"/>
</dbReference>
<protein>
    <recommendedName>
        <fullName evidence="6">2-methylcitrate dehydratase</fullName>
    </recommendedName>
</protein>
<evidence type="ECO:0000313" key="5">
    <source>
        <dbReference type="Proteomes" id="UP000242320"/>
    </source>
</evidence>
<evidence type="ECO:0000256" key="1">
    <source>
        <dbReference type="ARBA" id="ARBA00006174"/>
    </source>
</evidence>
<dbReference type="Proteomes" id="UP000242320">
    <property type="component" value="Unassembled WGS sequence"/>
</dbReference>
<dbReference type="PANTHER" id="PTHR16943">
    <property type="entry name" value="2-METHYLCITRATE DEHYDRATASE-RELATED"/>
    <property type="match status" value="1"/>
</dbReference>
<dbReference type="Gene3D" id="1.10.4100.10">
    <property type="entry name" value="2-methylcitrate dehydratase PrpD"/>
    <property type="match status" value="1"/>
</dbReference>
<dbReference type="AlphaFoldDB" id="A0A1X2LCE4"/>
<comment type="similarity">
    <text evidence="1">Belongs to the PrpD family.</text>
</comment>
<evidence type="ECO:0000313" key="4">
    <source>
        <dbReference type="EMBL" id="OSC31651.1"/>
    </source>
</evidence>
<feature type="domain" description="MmgE/PrpD N-terminal" evidence="2">
    <location>
        <begin position="22"/>
        <end position="269"/>
    </location>
</feature>
<dbReference type="InterPro" id="IPR042183">
    <property type="entry name" value="MmgE/PrpD_sf_1"/>
</dbReference>
<dbReference type="Gene3D" id="3.30.1330.120">
    <property type="entry name" value="2-methylcitrate dehydratase PrpD"/>
    <property type="match status" value="1"/>
</dbReference>
<dbReference type="PANTHER" id="PTHR16943:SF8">
    <property type="entry name" value="2-METHYLCITRATE DEHYDRATASE"/>
    <property type="match status" value="1"/>
</dbReference>
<dbReference type="GO" id="GO:0016829">
    <property type="term" value="F:lyase activity"/>
    <property type="evidence" value="ECO:0007669"/>
    <property type="project" value="InterPro"/>
</dbReference>
<dbReference type="InterPro" id="IPR005656">
    <property type="entry name" value="MmgE_PrpD"/>
</dbReference>
<dbReference type="OrthoDB" id="9797528at2"/>
<keyword evidence="5" id="KW-1185">Reference proteome</keyword>
<evidence type="ECO:0008006" key="6">
    <source>
        <dbReference type="Google" id="ProtNLM"/>
    </source>
</evidence>
<comment type="caution">
    <text evidence="4">The sequence shown here is derived from an EMBL/GenBank/DDBJ whole genome shotgun (WGS) entry which is preliminary data.</text>
</comment>
<accession>A0A1X2LCE4</accession>
<dbReference type="SUPFAM" id="SSF103378">
    <property type="entry name" value="2-methylcitrate dehydratase PrpD"/>
    <property type="match status" value="1"/>
</dbReference>
<proteinExistence type="inferred from homology"/>
<evidence type="ECO:0000259" key="3">
    <source>
        <dbReference type="Pfam" id="PF19305"/>
    </source>
</evidence>
<feature type="domain" description="MmgE/PrpD C-terminal" evidence="3">
    <location>
        <begin position="297"/>
        <end position="472"/>
    </location>
</feature>
<dbReference type="Pfam" id="PF19305">
    <property type="entry name" value="MmgE_PrpD_C"/>
    <property type="match status" value="1"/>
</dbReference>
<gene>
    <name evidence="4" type="ORF">B8W69_04265</name>
</gene>
<sequence length="497" mass="53513">MALKANKRSWDIVADESTATAQLIDLIHDVHFNDLPAQVVHDTKRLIADTVGCALGARQHAAAQMAVEVAAEMGGPGVGGPATVVGTRVTAAPAVAAAANMYLGNYLDADDTYLSFSHPGVAAVFPGLAFAESSELSGEALIAAVALGYEVGCRVGGALEFMRVTATGDIEAVPGCLGWYGFIVAGAVGKLLDFAPDQYNNAFGLAGWTAPIETGQFFAPVLRPGKHMLKYSPVSSMGINGVMAAQLARKGFVGEQNIFDAPEEFWRAFGTVGLNRQRLLDGLGETWQVSRTSFKPYSACRYGHPAISLFTRLIQRHDLKPDDIDRVVVRTFERGVDWLGPTYAPQTPSDVQFSIPMALGAAAHGSDLGPSWQDNESIHDPRYLAFARKVVVEGHPDSGKAIFEQMLAAGRFTRIPNEVEISARGEQFSESCEYVWGDPWSNDTRMTDDQVKDKYRIYAEAALSAAQVEQSLDVLFTLEGVTNVAKELAPLLQQEIA</sequence>
<dbReference type="InterPro" id="IPR036148">
    <property type="entry name" value="MmgE/PrpD_sf"/>
</dbReference>
<evidence type="ECO:0000259" key="2">
    <source>
        <dbReference type="Pfam" id="PF03972"/>
    </source>
</evidence>
<dbReference type="InterPro" id="IPR042188">
    <property type="entry name" value="MmgE/PrpD_sf_2"/>
</dbReference>